<evidence type="ECO:0008006" key="3">
    <source>
        <dbReference type="Google" id="ProtNLM"/>
    </source>
</evidence>
<dbReference type="SUPFAM" id="SSF50475">
    <property type="entry name" value="FMN-binding split barrel"/>
    <property type="match status" value="1"/>
</dbReference>
<dbReference type="STRING" id="446470.Snas_4935"/>
<dbReference type="AlphaFoldDB" id="D3Q9N0"/>
<dbReference type="RefSeq" id="WP_013020147.1">
    <property type="nucleotide sequence ID" value="NC_013947.1"/>
</dbReference>
<accession>D3Q9N0</accession>
<dbReference type="Proteomes" id="UP000000844">
    <property type="component" value="Chromosome"/>
</dbReference>
<name>D3Q9N0_STANL</name>
<evidence type="ECO:0000313" key="1">
    <source>
        <dbReference type="EMBL" id="ADD44576.1"/>
    </source>
</evidence>
<dbReference type="OrthoDB" id="5187098at2"/>
<protein>
    <recommendedName>
        <fullName evidence="3">DUF2470 domain-containing protein</fullName>
    </recommendedName>
</protein>
<gene>
    <name evidence="1" type="ordered locus">Snas_4935</name>
</gene>
<dbReference type="EMBL" id="CP001778">
    <property type="protein sequence ID" value="ADD44576.1"/>
    <property type="molecule type" value="Genomic_DNA"/>
</dbReference>
<evidence type="ECO:0000313" key="2">
    <source>
        <dbReference type="Proteomes" id="UP000000844"/>
    </source>
</evidence>
<keyword evidence="2" id="KW-1185">Reference proteome</keyword>
<reference evidence="1 2" key="1">
    <citation type="journal article" date="2009" name="Stand. Genomic Sci.">
        <title>Complete genome sequence of Stackebrandtia nassauensis type strain (LLR-40K-21).</title>
        <authorList>
            <person name="Munk C."/>
            <person name="Lapidus A."/>
            <person name="Copeland A."/>
            <person name="Jando M."/>
            <person name="Mayilraj S."/>
            <person name="Glavina Del Rio T."/>
            <person name="Nolan M."/>
            <person name="Chen F."/>
            <person name="Lucas S."/>
            <person name="Tice H."/>
            <person name="Cheng J.F."/>
            <person name="Han C."/>
            <person name="Detter J.C."/>
            <person name="Bruce D."/>
            <person name="Goodwin L."/>
            <person name="Chain P."/>
            <person name="Pitluck S."/>
            <person name="Goker M."/>
            <person name="Ovchinikova G."/>
            <person name="Pati A."/>
            <person name="Ivanova N."/>
            <person name="Mavromatis K."/>
            <person name="Chen A."/>
            <person name="Palaniappan K."/>
            <person name="Land M."/>
            <person name="Hauser L."/>
            <person name="Chang Y.J."/>
            <person name="Jeffries C.D."/>
            <person name="Bristow J."/>
            <person name="Eisen J.A."/>
            <person name="Markowitz V."/>
            <person name="Hugenholtz P."/>
            <person name="Kyrpides N.C."/>
            <person name="Klenk H.P."/>
        </authorList>
    </citation>
    <scope>NUCLEOTIDE SEQUENCE [LARGE SCALE GENOMIC DNA]</scope>
    <source>
        <strain evidence="2">DSM 44728 / CIP 108903 / NRRL B-16338 / NBRC 102104 / LLR-40K-21</strain>
    </source>
</reference>
<dbReference type="HOGENOM" id="CLU_1014588_0_0_11"/>
<organism evidence="1 2">
    <name type="scientific">Stackebrandtia nassauensis (strain DSM 44728 / CIP 108903 / NRRL B-16338 / NBRC 102104 / LLR-40K-21)</name>
    <dbReference type="NCBI Taxonomy" id="446470"/>
    <lineage>
        <taxon>Bacteria</taxon>
        <taxon>Bacillati</taxon>
        <taxon>Actinomycetota</taxon>
        <taxon>Actinomycetes</taxon>
        <taxon>Glycomycetales</taxon>
        <taxon>Glycomycetaceae</taxon>
        <taxon>Stackebrandtia</taxon>
    </lineage>
</organism>
<sequence>MFVAPAELARTLTAGHQPATVQVAWNETMWTVNASADSEGTPLLLLPDADGLTAALRDSRGMDTAVAMRFDDEPPLPCAPWLGSAWVAGWAEPVPESGQRQAALAFSEVNPVPELLDVGQGHTMWRVNVAEVRLQCGDELTDIPAADYAAAEPDPFYPLEVELLLDLYDHHPEVLHALTHRIEHQLPSVRRVAPLRMNRHGIVVDVHCAESVDPRRFLIRHRQGVTCVDQVLASLCRCDCAAAAN</sequence>
<dbReference type="eggNOG" id="COG0748">
    <property type="taxonomic scope" value="Bacteria"/>
</dbReference>
<dbReference type="KEGG" id="sna:Snas_4935"/>
<proteinExistence type="predicted"/>